<reference evidence="2 3" key="1">
    <citation type="journal article" date="2019" name="Commun. Biol.">
        <title>The bagworm genome reveals a unique fibroin gene that provides high tensile strength.</title>
        <authorList>
            <person name="Kono N."/>
            <person name="Nakamura H."/>
            <person name="Ohtoshi R."/>
            <person name="Tomita M."/>
            <person name="Numata K."/>
            <person name="Arakawa K."/>
        </authorList>
    </citation>
    <scope>NUCLEOTIDE SEQUENCE [LARGE SCALE GENOMIC DNA]</scope>
</reference>
<evidence type="ECO:0000313" key="3">
    <source>
        <dbReference type="Proteomes" id="UP000299102"/>
    </source>
</evidence>
<feature type="region of interest" description="Disordered" evidence="1">
    <location>
        <begin position="37"/>
        <end position="69"/>
    </location>
</feature>
<gene>
    <name evidence="2" type="ORF">EVAR_55654_1</name>
</gene>
<organism evidence="2 3">
    <name type="scientific">Eumeta variegata</name>
    <name type="common">Bagworm moth</name>
    <name type="synonym">Eumeta japonica</name>
    <dbReference type="NCBI Taxonomy" id="151549"/>
    <lineage>
        <taxon>Eukaryota</taxon>
        <taxon>Metazoa</taxon>
        <taxon>Ecdysozoa</taxon>
        <taxon>Arthropoda</taxon>
        <taxon>Hexapoda</taxon>
        <taxon>Insecta</taxon>
        <taxon>Pterygota</taxon>
        <taxon>Neoptera</taxon>
        <taxon>Endopterygota</taxon>
        <taxon>Lepidoptera</taxon>
        <taxon>Glossata</taxon>
        <taxon>Ditrysia</taxon>
        <taxon>Tineoidea</taxon>
        <taxon>Psychidae</taxon>
        <taxon>Oiketicinae</taxon>
        <taxon>Eumeta</taxon>
    </lineage>
</organism>
<evidence type="ECO:0000313" key="2">
    <source>
        <dbReference type="EMBL" id="GBP68521.1"/>
    </source>
</evidence>
<proteinExistence type="predicted"/>
<sequence>MGAPEWEVSCDKVKRIEEEYAKSDYVVDLMTDEFIIRVGDDTDDDEDSSDSDDNEDVDGESSNDNDEVIPSTCQRTGIQLQHQQQQHALHFSTSQDEVSLASNNGVFPISISQDDLMEDRNPIRKASEPGREAVAMGETCRNGDATTTHRSYVTTSMYLVAIYKQITTHVVRRS</sequence>
<evidence type="ECO:0000256" key="1">
    <source>
        <dbReference type="SAM" id="MobiDB-lite"/>
    </source>
</evidence>
<feature type="compositionally biased region" description="Acidic residues" evidence="1">
    <location>
        <begin position="41"/>
        <end position="67"/>
    </location>
</feature>
<comment type="caution">
    <text evidence="2">The sequence shown here is derived from an EMBL/GenBank/DDBJ whole genome shotgun (WGS) entry which is preliminary data.</text>
</comment>
<dbReference type="Proteomes" id="UP000299102">
    <property type="component" value="Unassembled WGS sequence"/>
</dbReference>
<accession>A0A4C1XX36</accession>
<name>A0A4C1XX36_EUMVA</name>
<dbReference type="OrthoDB" id="2266637at2759"/>
<dbReference type="EMBL" id="BGZK01001014">
    <property type="protein sequence ID" value="GBP68521.1"/>
    <property type="molecule type" value="Genomic_DNA"/>
</dbReference>
<keyword evidence="3" id="KW-1185">Reference proteome</keyword>
<protein>
    <submittedName>
        <fullName evidence="2">Uncharacterized protein</fullName>
    </submittedName>
</protein>
<dbReference type="AlphaFoldDB" id="A0A4C1XX36"/>